<proteinExistence type="predicted"/>
<keyword evidence="2" id="KW-1185">Reference proteome</keyword>
<gene>
    <name evidence="1" type="ORF">KSP40_PGU000848</name>
</gene>
<evidence type="ECO:0000313" key="1">
    <source>
        <dbReference type="EMBL" id="KAK8969957.1"/>
    </source>
</evidence>
<comment type="caution">
    <text evidence="1">The sequence shown here is derived from an EMBL/GenBank/DDBJ whole genome shotgun (WGS) entry which is preliminary data.</text>
</comment>
<accession>A0ABR2N0G0</accession>
<reference evidence="1 2" key="1">
    <citation type="journal article" date="2022" name="Nat. Plants">
        <title>Genomes of leafy and leafless Platanthera orchids illuminate the evolution of mycoheterotrophy.</title>
        <authorList>
            <person name="Li M.H."/>
            <person name="Liu K.W."/>
            <person name="Li Z."/>
            <person name="Lu H.C."/>
            <person name="Ye Q.L."/>
            <person name="Zhang D."/>
            <person name="Wang J.Y."/>
            <person name="Li Y.F."/>
            <person name="Zhong Z.M."/>
            <person name="Liu X."/>
            <person name="Yu X."/>
            <person name="Liu D.K."/>
            <person name="Tu X.D."/>
            <person name="Liu B."/>
            <person name="Hao Y."/>
            <person name="Liao X.Y."/>
            <person name="Jiang Y.T."/>
            <person name="Sun W.H."/>
            <person name="Chen J."/>
            <person name="Chen Y.Q."/>
            <person name="Ai Y."/>
            <person name="Zhai J.W."/>
            <person name="Wu S.S."/>
            <person name="Zhou Z."/>
            <person name="Hsiao Y.Y."/>
            <person name="Wu W.L."/>
            <person name="Chen Y.Y."/>
            <person name="Lin Y.F."/>
            <person name="Hsu J.L."/>
            <person name="Li C.Y."/>
            <person name="Wang Z.W."/>
            <person name="Zhao X."/>
            <person name="Zhong W.Y."/>
            <person name="Ma X.K."/>
            <person name="Ma L."/>
            <person name="Huang J."/>
            <person name="Chen G.Z."/>
            <person name="Huang M.Z."/>
            <person name="Huang L."/>
            <person name="Peng D.H."/>
            <person name="Luo Y.B."/>
            <person name="Zou S.Q."/>
            <person name="Chen S.P."/>
            <person name="Lan S."/>
            <person name="Tsai W.C."/>
            <person name="Van de Peer Y."/>
            <person name="Liu Z.J."/>
        </authorList>
    </citation>
    <scope>NUCLEOTIDE SEQUENCE [LARGE SCALE GENOMIC DNA]</scope>
    <source>
        <strain evidence="1">Lor288</strain>
    </source>
</reference>
<dbReference type="Proteomes" id="UP001412067">
    <property type="component" value="Unassembled WGS sequence"/>
</dbReference>
<evidence type="ECO:0000313" key="2">
    <source>
        <dbReference type="Proteomes" id="UP001412067"/>
    </source>
</evidence>
<organism evidence="1 2">
    <name type="scientific">Platanthera guangdongensis</name>
    <dbReference type="NCBI Taxonomy" id="2320717"/>
    <lineage>
        <taxon>Eukaryota</taxon>
        <taxon>Viridiplantae</taxon>
        <taxon>Streptophyta</taxon>
        <taxon>Embryophyta</taxon>
        <taxon>Tracheophyta</taxon>
        <taxon>Spermatophyta</taxon>
        <taxon>Magnoliopsida</taxon>
        <taxon>Liliopsida</taxon>
        <taxon>Asparagales</taxon>
        <taxon>Orchidaceae</taxon>
        <taxon>Orchidoideae</taxon>
        <taxon>Orchideae</taxon>
        <taxon>Orchidinae</taxon>
        <taxon>Platanthera</taxon>
    </lineage>
</organism>
<name>A0ABR2N0G0_9ASPA</name>
<protein>
    <submittedName>
        <fullName evidence="1">Uncharacterized protein</fullName>
    </submittedName>
</protein>
<dbReference type="EMBL" id="JBBWWR010000002">
    <property type="protein sequence ID" value="KAK8969957.1"/>
    <property type="molecule type" value="Genomic_DNA"/>
</dbReference>
<sequence length="181" mass="21173">MSKDDDVEKILLRSMSDTEDDVLEMESPSLRMSRLSPQAFIESLWPKKPDQIVNLINSHGKLSTNSARFYNDGPIHDLEICVDNPWQRHVEVKVIIDSNMVYSMITEGRFGDVEKLYVDGRVVEFMWNLKHSQEIFSFKTRANDADNQNEHDFYWLVILGCQDQGWIQRCARELLTLPLFF</sequence>